<dbReference type="Proteomes" id="UP001586593">
    <property type="component" value="Unassembled WGS sequence"/>
</dbReference>
<feature type="compositionally biased region" description="Polar residues" evidence="1">
    <location>
        <begin position="130"/>
        <end position="147"/>
    </location>
</feature>
<dbReference type="EMBL" id="JAZHXJ010000279">
    <property type="protein sequence ID" value="KAL1865939.1"/>
    <property type="molecule type" value="Genomic_DNA"/>
</dbReference>
<reference evidence="3 4" key="1">
    <citation type="journal article" date="2024" name="Commun. Biol.">
        <title>Comparative genomic analysis of thermophilic fungi reveals convergent evolutionary adaptations and gene losses.</title>
        <authorList>
            <person name="Steindorff A.S."/>
            <person name="Aguilar-Pontes M.V."/>
            <person name="Robinson A.J."/>
            <person name="Andreopoulos B."/>
            <person name="LaButti K."/>
            <person name="Kuo A."/>
            <person name="Mondo S."/>
            <person name="Riley R."/>
            <person name="Otillar R."/>
            <person name="Haridas S."/>
            <person name="Lipzen A."/>
            <person name="Grimwood J."/>
            <person name="Schmutz J."/>
            <person name="Clum A."/>
            <person name="Reid I.D."/>
            <person name="Moisan M.C."/>
            <person name="Butler G."/>
            <person name="Nguyen T.T.M."/>
            <person name="Dewar K."/>
            <person name="Conant G."/>
            <person name="Drula E."/>
            <person name="Henrissat B."/>
            <person name="Hansel C."/>
            <person name="Singer S."/>
            <person name="Hutchinson M.I."/>
            <person name="de Vries R.P."/>
            <person name="Natvig D.O."/>
            <person name="Powell A.J."/>
            <person name="Tsang A."/>
            <person name="Grigoriev I.V."/>
        </authorList>
    </citation>
    <scope>NUCLEOTIDE SEQUENCE [LARGE SCALE GENOMIC DNA]</scope>
    <source>
        <strain evidence="3 4">ATCC 24622</strain>
    </source>
</reference>
<keyword evidence="4" id="KW-1185">Reference proteome</keyword>
<comment type="caution">
    <text evidence="3">The sequence shown here is derived from an EMBL/GenBank/DDBJ whole genome shotgun (WGS) entry which is preliminary data.</text>
</comment>
<keyword evidence="2" id="KW-0732">Signal</keyword>
<accession>A0ABR3WQV3</accession>
<feature type="signal peptide" evidence="2">
    <location>
        <begin position="1"/>
        <end position="37"/>
    </location>
</feature>
<evidence type="ECO:0000256" key="2">
    <source>
        <dbReference type="SAM" id="SignalP"/>
    </source>
</evidence>
<protein>
    <recommendedName>
        <fullName evidence="5">Secreted protein</fullName>
    </recommendedName>
</protein>
<gene>
    <name evidence="3" type="ORF">VTK73DRAFT_4945</name>
</gene>
<evidence type="ECO:0008006" key="5">
    <source>
        <dbReference type="Google" id="ProtNLM"/>
    </source>
</evidence>
<evidence type="ECO:0000313" key="4">
    <source>
        <dbReference type="Proteomes" id="UP001586593"/>
    </source>
</evidence>
<feature type="chain" id="PRO_5047287042" description="Secreted protein" evidence="2">
    <location>
        <begin position="38"/>
        <end position="172"/>
    </location>
</feature>
<evidence type="ECO:0000256" key="1">
    <source>
        <dbReference type="SAM" id="MobiDB-lite"/>
    </source>
</evidence>
<evidence type="ECO:0000313" key="3">
    <source>
        <dbReference type="EMBL" id="KAL1865939.1"/>
    </source>
</evidence>
<name>A0ABR3WQV3_9PEZI</name>
<sequence length="172" mass="18975">MSRTRASLACAAAAISRRCRASGWLLAMLVWLAIACGRRWPEASAWRTAHSGRDVKEWACARAQEAGMVRSMVPSLFPSSLAEPRGSFLTFRSCFPSRLSVCMRPSSLSLTHTLQLQAWQVRRRLTAQKTGWSRTASAKTANHSNPPIESDRDGTTNSFLTPQRLDPSLRGG</sequence>
<feature type="region of interest" description="Disordered" evidence="1">
    <location>
        <begin position="130"/>
        <end position="172"/>
    </location>
</feature>
<proteinExistence type="predicted"/>
<organism evidence="3 4">
    <name type="scientific">Phialemonium thermophilum</name>
    <dbReference type="NCBI Taxonomy" id="223376"/>
    <lineage>
        <taxon>Eukaryota</taxon>
        <taxon>Fungi</taxon>
        <taxon>Dikarya</taxon>
        <taxon>Ascomycota</taxon>
        <taxon>Pezizomycotina</taxon>
        <taxon>Sordariomycetes</taxon>
        <taxon>Sordariomycetidae</taxon>
        <taxon>Cephalothecales</taxon>
        <taxon>Cephalothecaceae</taxon>
        <taxon>Phialemonium</taxon>
    </lineage>
</organism>